<comment type="caution">
    <text evidence="9">The sequence shown here is derived from an EMBL/GenBank/DDBJ whole genome shotgun (WGS) entry which is preliminary data.</text>
</comment>
<evidence type="ECO:0000256" key="6">
    <source>
        <dbReference type="ARBA" id="ARBA00023014"/>
    </source>
</evidence>
<evidence type="ECO:0000256" key="7">
    <source>
        <dbReference type="SAM" id="Phobius"/>
    </source>
</evidence>
<dbReference type="Pfam" id="PF12801">
    <property type="entry name" value="Fer4_5"/>
    <property type="match status" value="2"/>
</dbReference>
<evidence type="ECO:0000256" key="3">
    <source>
        <dbReference type="ARBA" id="ARBA00022723"/>
    </source>
</evidence>
<feature type="domain" description="4Fe-4S ferredoxin-type" evidence="8">
    <location>
        <begin position="282"/>
        <end position="311"/>
    </location>
</feature>
<protein>
    <submittedName>
        <fullName evidence="9">4Fe-4S binding protein</fullName>
    </submittedName>
</protein>
<dbReference type="PANTHER" id="PTHR30176">
    <property type="entry name" value="FERREDOXIN-TYPE PROTEIN NAPH"/>
    <property type="match status" value="1"/>
</dbReference>
<evidence type="ECO:0000256" key="2">
    <source>
        <dbReference type="ARBA" id="ARBA00022485"/>
    </source>
</evidence>
<keyword evidence="7" id="KW-0812">Transmembrane</keyword>
<dbReference type="PROSITE" id="PS51379">
    <property type="entry name" value="4FE4S_FER_2"/>
    <property type="match status" value="2"/>
</dbReference>
<evidence type="ECO:0000313" key="9">
    <source>
        <dbReference type="EMBL" id="PXX75164.1"/>
    </source>
</evidence>
<evidence type="ECO:0000256" key="5">
    <source>
        <dbReference type="ARBA" id="ARBA00023004"/>
    </source>
</evidence>
<organism evidence="9 10">
    <name type="scientific">Rivihabitans pingtungensis</name>
    <dbReference type="NCBI Taxonomy" id="1054498"/>
    <lineage>
        <taxon>Bacteria</taxon>
        <taxon>Pseudomonadati</taxon>
        <taxon>Pseudomonadota</taxon>
        <taxon>Betaproteobacteria</taxon>
        <taxon>Neisseriales</taxon>
        <taxon>Aquaspirillaceae</taxon>
        <taxon>Rivihabitans</taxon>
    </lineage>
</organism>
<feature type="transmembrane region" description="Helical" evidence="7">
    <location>
        <begin position="149"/>
        <end position="168"/>
    </location>
</feature>
<dbReference type="RefSeq" id="WP_110391909.1">
    <property type="nucleotide sequence ID" value="NZ_QJKI01000027.1"/>
</dbReference>
<sequence>MKSILSGLSLGRVRLSVQLLMLLLTVWGANLVGYYAAEKISTALPALSCAYDTQNGGYCALVPLQHQLDHQVGAALARAQQVALQTFLPLLLTLGSFLLAYLLLGKAFCAWVCPLGTVQEWLYRLGRKLGLARRTVAPTRLRWLRPVKWLVLLGLVFALPLAAGLGVAPHSAGNPYCDVCPSRIVTTLLTGQTDELALKVGGDALGLALSLIGNTVAGFVLLASLAVRQPFCRVCPMLAMNALARHVSLLRLDKREHSKCAQCGICSRACPMDIPEIHHQHGRRAFTEDCTLCGRCAEYCPDDQIIRVRVGPLAAFSSSRDYYKRQVKRETPDGERKVIRIARAKPVDSSHGG</sequence>
<evidence type="ECO:0000259" key="8">
    <source>
        <dbReference type="PROSITE" id="PS51379"/>
    </source>
</evidence>
<dbReference type="PROSITE" id="PS00198">
    <property type="entry name" value="4FE4S_FER_1"/>
    <property type="match status" value="2"/>
</dbReference>
<dbReference type="GO" id="GO:0005886">
    <property type="term" value="C:plasma membrane"/>
    <property type="evidence" value="ECO:0007669"/>
    <property type="project" value="TreeGrafter"/>
</dbReference>
<dbReference type="Gene3D" id="3.30.70.20">
    <property type="match status" value="1"/>
</dbReference>
<dbReference type="GO" id="GO:0046872">
    <property type="term" value="F:metal ion binding"/>
    <property type="evidence" value="ECO:0007669"/>
    <property type="project" value="UniProtKB-KW"/>
</dbReference>
<dbReference type="InterPro" id="IPR017896">
    <property type="entry name" value="4Fe4S_Fe-S-bd"/>
</dbReference>
<feature type="domain" description="4Fe-4S ferredoxin-type" evidence="8">
    <location>
        <begin position="251"/>
        <end position="280"/>
    </location>
</feature>
<dbReference type="SUPFAM" id="SSF54862">
    <property type="entry name" value="4Fe-4S ferredoxins"/>
    <property type="match status" value="1"/>
</dbReference>
<dbReference type="Proteomes" id="UP000247555">
    <property type="component" value="Unassembled WGS sequence"/>
</dbReference>
<dbReference type="Pfam" id="PF13237">
    <property type="entry name" value="Fer4_10"/>
    <property type="match status" value="1"/>
</dbReference>
<dbReference type="OrthoDB" id="9806398at2"/>
<keyword evidence="1" id="KW-0813">Transport</keyword>
<dbReference type="InterPro" id="IPR017900">
    <property type="entry name" value="4Fe4S_Fe_S_CS"/>
</dbReference>
<reference evidence="9 10" key="1">
    <citation type="submission" date="2018-05" db="EMBL/GenBank/DDBJ databases">
        <title>Genomic Encyclopedia of Type Strains, Phase IV (KMG-IV): sequencing the most valuable type-strain genomes for metagenomic binning, comparative biology and taxonomic classification.</title>
        <authorList>
            <person name="Goeker M."/>
        </authorList>
    </citation>
    <scope>NUCLEOTIDE SEQUENCE [LARGE SCALE GENOMIC DNA]</scope>
    <source>
        <strain evidence="9 10">DSM 29661</strain>
    </source>
</reference>
<keyword evidence="4" id="KW-0249">Electron transport</keyword>
<keyword evidence="5" id="KW-0408">Iron</keyword>
<accession>A0A318KEG4</accession>
<dbReference type="EMBL" id="QJKI01000027">
    <property type="protein sequence ID" value="PXX75164.1"/>
    <property type="molecule type" value="Genomic_DNA"/>
</dbReference>
<evidence type="ECO:0000256" key="1">
    <source>
        <dbReference type="ARBA" id="ARBA00022448"/>
    </source>
</evidence>
<dbReference type="AlphaFoldDB" id="A0A318KEG4"/>
<dbReference type="InterPro" id="IPR051684">
    <property type="entry name" value="Electron_Trans/Redox"/>
</dbReference>
<keyword evidence="3" id="KW-0479">Metal-binding</keyword>
<keyword evidence="6" id="KW-0411">Iron-sulfur</keyword>
<proteinExistence type="predicted"/>
<evidence type="ECO:0000313" key="10">
    <source>
        <dbReference type="Proteomes" id="UP000247555"/>
    </source>
</evidence>
<name>A0A318KEG4_9NEIS</name>
<keyword evidence="7" id="KW-0472">Membrane</keyword>
<feature type="transmembrane region" description="Helical" evidence="7">
    <location>
        <begin position="204"/>
        <end position="227"/>
    </location>
</feature>
<dbReference type="GO" id="GO:0051539">
    <property type="term" value="F:4 iron, 4 sulfur cluster binding"/>
    <property type="evidence" value="ECO:0007669"/>
    <property type="project" value="UniProtKB-KW"/>
</dbReference>
<evidence type="ECO:0000256" key="4">
    <source>
        <dbReference type="ARBA" id="ARBA00022982"/>
    </source>
</evidence>
<keyword evidence="10" id="KW-1185">Reference proteome</keyword>
<keyword evidence="7" id="KW-1133">Transmembrane helix</keyword>
<dbReference type="PANTHER" id="PTHR30176:SF3">
    <property type="entry name" value="FERREDOXIN-TYPE PROTEIN NAPH"/>
    <property type="match status" value="1"/>
</dbReference>
<gene>
    <name evidence="9" type="ORF">DFR34_12717</name>
</gene>
<keyword evidence="2" id="KW-0004">4Fe-4S</keyword>
<feature type="transmembrane region" description="Helical" evidence="7">
    <location>
        <begin position="20"/>
        <end position="37"/>
    </location>
</feature>